<protein>
    <submittedName>
        <fullName evidence="1">Phage major capsid protein</fullName>
    </submittedName>
</protein>
<dbReference type="EMBL" id="VANI01000021">
    <property type="protein sequence ID" value="TLM74407.1"/>
    <property type="molecule type" value="Genomic_DNA"/>
</dbReference>
<organism evidence="1 2">
    <name type="scientific">Microbulbifer harenosus</name>
    <dbReference type="NCBI Taxonomy" id="2576840"/>
    <lineage>
        <taxon>Bacteria</taxon>
        <taxon>Pseudomonadati</taxon>
        <taxon>Pseudomonadota</taxon>
        <taxon>Gammaproteobacteria</taxon>
        <taxon>Cellvibrionales</taxon>
        <taxon>Microbulbiferaceae</taxon>
        <taxon>Microbulbifer</taxon>
    </lineage>
</organism>
<keyword evidence="2" id="KW-1185">Reference proteome</keyword>
<reference evidence="1 2" key="1">
    <citation type="submission" date="2019-05" db="EMBL/GenBank/DDBJ databases">
        <title>Microbulbifer harenosus sp. nov., an alginate-degrading bacterium isolated from coastal sand.</title>
        <authorList>
            <person name="Huang H."/>
            <person name="Mo K."/>
            <person name="Bao S."/>
        </authorList>
    </citation>
    <scope>NUCLEOTIDE SEQUENCE [LARGE SCALE GENOMIC DNA]</scope>
    <source>
        <strain evidence="1 2">HB161719</strain>
    </source>
</reference>
<proteinExistence type="predicted"/>
<dbReference type="RefSeq" id="WP_138237006.1">
    <property type="nucleotide sequence ID" value="NZ_CP185860.1"/>
</dbReference>
<evidence type="ECO:0000313" key="1">
    <source>
        <dbReference type="EMBL" id="TLM74407.1"/>
    </source>
</evidence>
<name>A0ABY2UFN0_9GAMM</name>
<gene>
    <name evidence="1" type="ORF">FDY93_17305</name>
</gene>
<accession>A0ABY2UFN0</accession>
<comment type="caution">
    <text evidence="1">The sequence shown here is derived from an EMBL/GenBank/DDBJ whole genome shotgun (WGS) entry which is preliminary data.</text>
</comment>
<sequence>MNMPLLSVYANTQQYRIPSFDREQSRSVFGDNIADQFDVNFEAKSYRHSWSPLNVAYVKSSDHAAGDLYPDISEHNGRLVLNDRAYRALKELLSNDGEFLPVVADGQSAFIFNPLQVAEDVNGLNEKLSIKNEWGDIENTAFHEDLVAAFTVFRARFDNFRSIYCQASLMRKVEQEGLKGVIFTPDLGNPFSLDVAKSMHNG</sequence>
<evidence type="ECO:0000313" key="2">
    <source>
        <dbReference type="Proteomes" id="UP000306791"/>
    </source>
</evidence>
<dbReference type="Proteomes" id="UP000306791">
    <property type="component" value="Unassembled WGS sequence"/>
</dbReference>